<accession>A0ABS1DFL7</accession>
<name>A0ABS1DFL7_9PROT</name>
<gene>
    <name evidence="1" type="ORF">CKO28_10840</name>
</gene>
<protein>
    <submittedName>
        <fullName evidence="1">Uncharacterized protein</fullName>
    </submittedName>
</protein>
<sequence length="105" mass="11608">MGTALMAAIPADARGNGYPTEARVDYVLGCMAANGQSRLVMRKCSCSIDYIAEQMSYDDYVAVETVKRLRLQGGERTSIFRDSEAANTLVDAFRRLQVQADLECF</sequence>
<keyword evidence="2" id="KW-1185">Reference proteome</keyword>
<dbReference type="Proteomes" id="UP001296873">
    <property type="component" value="Unassembled WGS sequence"/>
</dbReference>
<evidence type="ECO:0000313" key="2">
    <source>
        <dbReference type="Proteomes" id="UP001296873"/>
    </source>
</evidence>
<proteinExistence type="predicted"/>
<reference evidence="1 2" key="1">
    <citation type="journal article" date="2020" name="Microorganisms">
        <title>Osmotic Adaptation and Compatible Solute Biosynthesis of Phototrophic Bacteria as Revealed from Genome Analyses.</title>
        <authorList>
            <person name="Imhoff J.F."/>
            <person name="Rahn T."/>
            <person name="Kunzel S."/>
            <person name="Keller A."/>
            <person name="Neulinger S.C."/>
        </authorList>
    </citation>
    <scope>NUCLEOTIDE SEQUENCE [LARGE SCALE GENOMIC DNA]</scope>
    <source>
        <strain evidence="1 2">DSM 9895</strain>
    </source>
</reference>
<dbReference type="EMBL" id="NRRL01000025">
    <property type="protein sequence ID" value="MBK1668528.1"/>
    <property type="molecule type" value="Genomic_DNA"/>
</dbReference>
<comment type="caution">
    <text evidence="1">The sequence shown here is derived from an EMBL/GenBank/DDBJ whole genome shotgun (WGS) entry which is preliminary data.</text>
</comment>
<evidence type="ECO:0000313" key="1">
    <source>
        <dbReference type="EMBL" id="MBK1668528.1"/>
    </source>
</evidence>
<organism evidence="1 2">
    <name type="scientific">Rhodovibrio sodomensis</name>
    <dbReference type="NCBI Taxonomy" id="1088"/>
    <lineage>
        <taxon>Bacteria</taxon>
        <taxon>Pseudomonadati</taxon>
        <taxon>Pseudomonadota</taxon>
        <taxon>Alphaproteobacteria</taxon>
        <taxon>Rhodospirillales</taxon>
        <taxon>Rhodovibrionaceae</taxon>
        <taxon>Rhodovibrio</taxon>
    </lineage>
</organism>